<accession>A0A8S9ZFY2</accession>
<reference evidence="2" key="1">
    <citation type="journal article" date="2020" name="Ecol. Evol.">
        <title>Genome structure and content of the rice root-knot nematode (Meloidogyne graminicola).</title>
        <authorList>
            <person name="Phan N.T."/>
            <person name="Danchin E.G.J."/>
            <person name="Klopp C."/>
            <person name="Perfus-Barbeoch L."/>
            <person name="Kozlowski D.K."/>
            <person name="Koutsovoulos G.D."/>
            <person name="Lopez-Roques C."/>
            <person name="Bouchez O."/>
            <person name="Zahm M."/>
            <person name="Besnard G."/>
            <person name="Bellafiore S."/>
        </authorList>
    </citation>
    <scope>NUCLEOTIDE SEQUENCE</scope>
    <source>
        <strain evidence="2">VN-18</strain>
    </source>
</reference>
<feature type="domain" description="GH84" evidence="1">
    <location>
        <begin position="1"/>
        <end position="31"/>
    </location>
</feature>
<evidence type="ECO:0000313" key="2">
    <source>
        <dbReference type="EMBL" id="KAF7632223.1"/>
    </source>
</evidence>
<dbReference type="SUPFAM" id="SSF51445">
    <property type="entry name" value="(Trans)glycosidases"/>
    <property type="match status" value="1"/>
</dbReference>
<proteinExistence type="predicted"/>
<dbReference type="AlphaFoldDB" id="A0A8S9ZFY2"/>
<dbReference type="InterPro" id="IPR011496">
    <property type="entry name" value="O-GlcNAcase_cat"/>
</dbReference>
<keyword evidence="3" id="KW-1185">Reference proteome</keyword>
<gene>
    <name evidence="2" type="ORF">Mgra_00008407</name>
</gene>
<protein>
    <recommendedName>
        <fullName evidence="1">GH84 domain-containing protein</fullName>
    </recommendedName>
</protein>
<dbReference type="Proteomes" id="UP000605970">
    <property type="component" value="Unassembled WGS sequence"/>
</dbReference>
<dbReference type="Gene3D" id="3.20.20.80">
    <property type="entry name" value="Glycosidases"/>
    <property type="match status" value="1"/>
</dbReference>
<dbReference type="InterPro" id="IPR017853">
    <property type="entry name" value="GH"/>
</dbReference>
<sequence>MNTYLYAPKDDLKHKSEWRILYTNEELVIKF</sequence>
<evidence type="ECO:0000259" key="1">
    <source>
        <dbReference type="PROSITE" id="PS52009"/>
    </source>
</evidence>
<dbReference type="EMBL" id="JABEBT010000109">
    <property type="protein sequence ID" value="KAF7632223.1"/>
    <property type="molecule type" value="Genomic_DNA"/>
</dbReference>
<dbReference type="PROSITE" id="PS52009">
    <property type="entry name" value="GH84"/>
    <property type="match status" value="1"/>
</dbReference>
<comment type="caution">
    <text evidence="2">The sequence shown here is derived from an EMBL/GenBank/DDBJ whole genome shotgun (WGS) entry which is preliminary data.</text>
</comment>
<name>A0A8S9ZFY2_9BILA</name>
<dbReference type="Pfam" id="PF07555">
    <property type="entry name" value="NAGidase"/>
    <property type="match status" value="1"/>
</dbReference>
<evidence type="ECO:0000313" key="3">
    <source>
        <dbReference type="Proteomes" id="UP000605970"/>
    </source>
</evidence>
<organism evidence="2 3">
    <name type="scientific">Meloidogyne graminicola</name>
    <dbReference type="NCBI Taxonomy" id="189291"/>
    <lineage>
        <taxon>Eukaryota</taxon>
        <taxon>Metazoa</taxon>
        <taxon>Ecdysozoa</taxon>
        <taxon>Nematoda</taxon>
        <taxon>Chromadorea</taxon>
        <taxon>Rhabditida</taxon>
        <taxon>Tylenchina</taxon>
        <taxon>Tylenchomorpha</taxon>
        <taxon>Tylenchoidea</taxon>
        <taxon>Meloidogynidae</taxon>
        <taxon>Meloidogyninae</taxon>
        <taxon>Meloidogyne</taxon>
    </lineage>
</organism>